<keyword evidence="7" id="KW-1185">Reference proteome</keyword>
<dbReference type="PANTHER" id="PTHR36214:SF3">
    <property type="entry name" value="ACETYL-COA DECARBONYLASE_SYNTHASE COMPLEX SUBUNIT GAMMA"/>
    <property type="match status" value="1"/>
</dbReference>
<reference evidence="7" key="2">
    <citation type="journal article" date="2020" name="Antonie Van Leeuwenhoek">
        <title>Labilibaculum antarcticum sp. nov., a novel facultative anaerobic, psychrotorelant bacterium isolated from marine sediment of Antarctica.</title>
        <authorList>
            <person name="Watanabe M."/>
            <person name="Kojima H."/>
            <person name="Fukui M."/>
        </authorList>
    </citation>
    <scope>NUCLEOTIDE SEQUENCE [LARGE SCALE GENOMIC DNA]</scope>
    <source>
        <strain evidence="7">SPP2</strain>
    </source>
</reference>
<dbReference type="PROSITE" id="PS51656">
    <property type="entry name" value="4FE4S"/>
    <property type="match status" value="1"/>
</dbReference>
<dbReference type="Proteomes" id="UP000218267">
    <property type="component" value="Chromosome"/>
</dbReference>
<gene>
    <name evidence="6" type="ORF">ALGA_3351</name>
</gene>
<sequence length="219" mass="24740">MEKKMIEFLPGFNCGRCGFGSCAEFAEVIQTKSESIDLCPFLTQERFTSNKIEIERLATSRLNGCQKKIVGVIDSYEADIILDPLKGEISCREVLMPMALVELRIGEVIEYRPLGCPIVHYGKVIKIDHLLVTVHLIGPCRRRESETKFTPVGCCMVIAFEGRYHGRNIKVGETVRFLPKHCMMQKVHSGVVVKIEDENILIEGIDLKVWQPPVVHAIK</sequence>
<keyword evidence="3" id="KW-0408">Iron</keyword>
<evidence type="ECO:0000259" key="5">
    <source>
        <dbReference type="PROSITE" id="PS51656"/>
    </source>
</evidence>
<name>A0A1Y1CMI2_9BACT</name>
<dbReference type="GO" id="GO:0051539">
    <property type="term" value="F:4 iron, 4 sulfur cluster binding"/>
    <property type="evidence" value="ECO:0007669"/>
    <property type="project" value="UniProtKB-KW"/>
</dbReference>
<dbReference type="OrthoDB" id="9793312at2"/>
<dbReference type="Pfam" id="PF04060">
    <property type="entry name" value="FeS"/>
    <property type="match status" value="1"/>
</dbReference>
<keyword evidence="1" id="KW-0004">4Fe-4S</keyword>
<evidence type="ECO:0000313" key="6">
    <source>
        <dbReference type="EMBL" id="BAX81649.1"/>
    </source>
</evidence>
<dbReference type="RefSeq" id="WP_096431245.1">
    <property type="nucleotide sequence ID" value="NZ_AP018042.1"/>
</dbReference>
<evidence type="ECO:0000256" key="3">
    <source>
        <dbReference type="ARBA" id="ARBA00023004"/>
    </source>
</evidence>
<dbReference type="PANTHER" id="PTHR36214">
    <property type="match status" value="1"/>
</dbReference>
<evidence type="ECO:0000256" key="1">
    <source>
        <dbReference type="ARBA" id="ARBA00022485"/>
    </source>
</evidence>
<organism evidence="6 7">
    <name type="scientific">Labilibaculum antarcticum</name>
    <dbReference type="NCBI Taxonomy" id="1717717"/>
    <lineage>
        <taxon>Bacteria</taxon>
        <taxon>Pseudomonadati</taxon>
        <taxon>Bacteroidota</taxon>
        <taxon>Bacteroidia</taxon>
        <taxon>Marinilabiliales</taxon>
        <taxon>Marinifilaceae</taxon>
        <taxon>Labilibaculum</taxon>
    </lineage>
</organism>
<reference evidence="6 7" key="1">
    <citation type="journal article" date="2018" name="Mar. Genomics">
        <title>Complete genome sequence of Marinifilaceae bacterium strain SPP2, isolated from the Antarctic marine sediment.</title>
        <authorList>
            <person name="Watanabe M."/>
            <person name="Kojima H."/>
            <person name="Fukui M."/>
        </authorList>
    </citation>
    <scope>NUCLEOTIDE SEQUENCE [LARGE SCALE GENOMIC DNA]</scope>
    <source>
        <strain evidence="6 7">SPP2</strain>
    </source>
</reference>
<proteinExistence type="predicted"/>
<dbReference type="KEGG" id="mbas:ALGA_3351"/>
<evidence type="ECO:0000256" key="4">
    <source>
        <dbReference type="ARBA" id="ARBA00023014"/>
    </source>
</evidence>
<dbReference type="InterPro" id="IPR007202">
    <property type="entry name" value="4Fe-4S_dom"/>
</dbReference>
<dbReference type="InterPro" id="IPR051069">
    <property type="entry name" value="ACDS_complex_subunit"/>
</dbReference>
<dbReference type="EMBL" id="AP018042">
    <property type="protein sequence ID" value="BAX81649.1"/>
    <property type="molecule type" value="Genomic_DNA"/>
</dbReference>
<accession>A0A1Y1CMI2</accession>
<protein>
    <recommendedName>
        <fullName evidence="5">4Fe-4S domain-containing protein</fullName>
    </recommendedName>
</protein>
<keyword evidence="4" id="KW-0411">Iron-sulfur</keyword>
<evidence type="ECO:0000313" key="7">
    <source>
        <dbReference type="Proteomes" id="UP000218267"/>
    </source>
</evidence>
<feature type="domain" description="4Fe-4S" evidence="5">
    <location>
        <begin position="1"/>
        <end position="56"/>
    </location>
</feature>
<dbReference type="AlphaFoldDB" id="A0A1Y1CMI2"/>
<evidence type="ECO:0000256" key="2">
    <source>
        <dbReference type="ARBA" id="ARBA00022723"/>
    </source>
</evidence>
<keyword evidence="2" id="KW-0479">Metal-binding</keyword>
<dbReference type="GO" id="GO:0046872">
    <property type="term" value="F:metal ion binding"/>
    <property type="evidence" value="ECO:0007669"/>
    <property type="project" value="UniProtKB-KW"/>
</dbReference>
<dbReference type="Gene3D" id="1.10.15.40">
    <property type="entry name" value="Electron transport complex subunit B, putative Fe-S cluster"/>
    <property type="match status" value="1"/>
</dbReference>